<dbReference type="PANTHER" id="PTHR10663">
    <property type="entry name" value="GUANYL-NUCLEOTIDE EXCHANGE FACTOR"/>
    <property type="match status" value="1"/>
</dbReference>
<feature type="compositionally biased region" description="Low complexity" evidence="9">
    <location>
        <begin position="603"/>
        <end position="614"/>
    </location>
</feature>
<dbReference type="Pfam" id="PF16206">
    <property type="entry name" value="Mon2_C"/>
    <property type="match status" value="1"/>
</dbReference>
<dbReference type="InterPro" id="IPR035999">
    <property type="entry name" value="Sec7_dom_sf"/>
</dbReference>
<dbReference type="InterPro" id="IPR016024">
    <property type="entry name" value="ARM-type_fold"/>
</dbReference>
<keyword evidence="8" id="KW-0472">Membrane</keyword>
<evidence type="ECO:0000256" key="9">
    <source>
        <dbReference type="SAM" id="MobiDB-lite"/>
    </source>
</evidence>
<evidence type="ECO:0000256" key="5">
    <source>
        <dbReference type="ARBA" id="ARBA00022490"/>
    </source>
</evidence>
<evidence type="ECO:0000313" key="12">
    <source>
        <dbReference type="Proteomes" id="UP001605036"/>
    </source>
</evidence>
<dbReference type="SUPFAM" id="SSF48425">
    <property type="entry name" value="Sec7 domain"/>
    <property type="match status" value="1"/>
</dbReference>
<dbReference type="GO" id="GO:0015031">
    <property type="term" value="P:protein transport"/>
    <property type="evidence" value="ECO:0007669"/>
    <property type="project" value="UniProtKB-KW"/>
</dbReference>
<feature type="region of interest" description="Disordered" evidence="9">
    <location>
        <begin position="49"/>
        <end position="96"/>
    </location>
</feature>
<comment type="caution">
    <text evidence="11">The sequence shown here is derived from an EMBL/GenBank/DDBJ whole genome shotgun (WGS) entry which is preliminary data.</text>
</comment>
<dbReference type="InterPro" id="IPR000904">
    <property type="entry name" value="Sec7_dom"/>
</dbReference>
<dbReference type="Gene3D" id="1.10.1000.11">
    <property type="entry name" value="Arf Nucleotide-binding Site Opener,domain 2"/>
    <property type="match status" value="1"/>
</dbReference>
<dbReference type="InterPro" id="IPR032629">
    <property type="entry name" value="DCB_dom"/>
</dbReference>
<reference evidence="11 12" key="1">
    <citation type="submission" date="2024-09" db="EMBL/GenBank/DDBJ databases">
        <title>Chromosome-scale assembly of Riccia fluitans.</title>
        <authorList>
            <person name="Paukszto L."/>
            <person name="Sawicki J."/>
            <person name="Karawczyk K."/>
            <person name="Piernik-Szablinska J."/>
            <person name="Szczecinska M."/>
            <person name="Mazdziarz M."/>
        </authorList>
    </citation>
    <scope>NUCLEOTIDE SEQUENCE [LARGE SCALE GENOMIC DNA]</scope>
    <source>
        <strain evidence="11">Rf_01</strain>
        <tissue evidence="11">Aerial parts of the thallus</tissue>
    </source>
</reference>
<dbReference type="SMART" id="SM00222">
    <property type="entry name" value="Sec7"/>
    <property type="match status" value="1"/>
</dbReference>
<sequence>MGAAVVANSKLAKVVAPALDKVVKNAAWRKHGKLVQDCKAVMDKFATLPEAAPPTPTTPKPVEATNPDEKNDSTSSPDEVTAPPVPNENDGPLFDDGNSYSAADAEIILLPLFEACDTLAPKVVEPALDCIQKLIAHGHLRGEMDVGTNPSSKPLLQAMESVCKCYDMGDEGIELLVLKTLLTAVTSSSLRVHGDCLLKAVRTCYNIFLGSKSPVNQSTAKASLTQMLVIVFRRMEADSSTVPVHPIVVADLMEPAERSNSDSNVTQFVQGFITKVVQDIEVVLSPIPPLKTMKHDGAFEATASESSNPTDILESTDKDMLDAKYWEISMYKNALDSKKAELAEGDVDKDGDVDVQITNKLRRDAFLVFRALCKLSMKNPPQEGVADPFSLRGKIVALELLKILLENAGAVFRTSDRFLGAIKQYLCLSLLKNIASPMMNVFQLSCSIFMSLVSRFRAGLKAEIGVFFPMIVLRVLENVAHPNFQQKMIVLRFLEKLCVDPQILVDIFVNYDCDVDSSNIFERMVNGLLKTAQGVPPGAETTLNPQMEGSLKLAAIKCLVGVLRSMGDWLNRQLRLTDSPYLKTSDNDDVGSEGQPAYEGAEESASASTEPTPTVESHSEPGAETSEIATIEQRRAYKLEFQEGISLFNKKPRKGIDFLIKAEKLGSSPEEVAAFLLNSSGLDKTMIGDYLGEKEDFSLKVMHAYVDSFNFEKKEFDEAIRSFLLGFRLPGEAQKIDRIMEKFAERYCKCNPKAFTSADTAYVLAYSVIMLNTDAHNPMVKSKMSKAEFIRNNRGIDDGKDLPEDFMSALYDRISTNEIKMKADTFVPSKQPANNRFPGLDAILNIVIRKPREFSVVLETSDDVIRHMQEQFKAKAGKPESVYYAATDVELLRPMVDVTWAPMLAAFSVPLDKSEDEVVTFQCLEGFRHAIHITSILTMKTQRDAFITSLAKFTSLHSAADIKQKNIDAIKAIISVADEDGNYLQEAWEHILTCVSRFEHLHLIGEGAPPDATFFAAPQTEAEKRQSVKSPVLPVLRRKGGGARFKEYAAAAARRGSYDSAGVGGGSAGVVTTEQMNNLVSNLNMLEQIGSFEMNRIFTRSQRLNSEAIVDFVKALCKVSMEELRSPSDPRVFSLTKIVEIAHFNMSRIRLVWSRIWHVLADFFVTVGCSDNLSVAMYAMDSLRQLAMKFLEREELANYNFQNEFLKPFVIVMRKSSSVEIRELIIRCVSQMVFARVGQVKSGWKIMFMVFTTAATDDHKTIVLLAFETIEKIVREYFPYITETETTTFTDCVNCLIAFTNSRFNSDVSLNAIAFLRFCALKLAEGELGATRNKETDKFGRSASLSPRVEDGNEAPQFPTFTDKEDHLYFWFPLLAGLSELTFDPRPDIRKSALEVLFDTLRYHGHLFSPGLWEKVFDSVLFPIFDYVRRATEPAAHVKGVPEKEEAELEMDAWLYETCTLALQLVVDLFVKFYPVVNPLLDRILSLLTSFIKRPHQSLAAIGIAAFVRLMTNAGTLFSDEKWQEVFESLLETATETLPDMRKLVACGEEIQAASLAEERLSYIRAHQEEQEEFEIGQAHRLQMLISDVRSRTAVQLLLVQAITDMYSMHAPQLSATHTILLLDTLHKIAGHAYSVNGDHELRIRLQQLRMATQMPDPPLLRLENESYHAYLAMLQRLSVDKPELAKDVEVEARLVILCEEVLNLYVNTSSAPFSQSVNEYNEKVPPPQWVVPLGSSRRRELMARAPLVVATLQAVSALKDSSFERYLVRFFPLLAGLISCEHGSVEVQIALSDMFSSWIGPILLQA</sequence>
<dbReference type="InterPro" id="IPR032691">
    <property type="entry name" value="Mon2/Sec7/BIG1-like_HUS"/>
</dbReference>
<organism evidence="11 12">
    <name type="scientific">Riccia fluitans</name>
    <dbReference type="NCBI Taxonomy" id="41844"/>
    <lineage>
        <taxon>Eukaryota</taxon>
        <taxon>Viridiplantae</taxon>
        <taxon>Streptophyta</taxon>
        <taxon>Embryophyta</taxon>
        <taxon>Marchantiophyta</taxon>
        <taxon>Marchantiopsida</taxon>
        <taxon>Marchantiidae</taxon>
        <taxon>Marchantiales</taxon>
        <taxon>Ricciaceae</taxon>
        <taxon>Riccia</taxon>
    </lineage>
</organism>
<dbReference type="InterPro" id="IPR032817">
    <property type="entry name" value="Mon2_C"/>
</dbReference>
<evidence type="ECO:0000256" key="2">
    <source>
        <dbReference type="ARBA" id="ARBA00004514"/>
    </source>
</evidence>
<comment type="subunit">
    <text evidence="3">Homodimer.</text>
</comment>
<dbReference type="FunFam" id="1.10.220.20:FF:000002">
    <property type="entry name" value="Brefeldin A-inhibited guanine nucleotide-exchange protein 1"/>
    <property type="match status" value="1"/>
</dbReference>
<dbReference type="Proteomes" id="UP001605036">
    <property type="component" value="Unassembled WGS sequence"/>
</dbReference>
<feature type="region of interest" description="Disordered" evidence="9">
    <location>
        <begin position="581"/>
        <end position="629"/>
    </location>
</feature>
<dbReference type="InterPro" id="IPR015403">
    <property type="entry name" value="Mon2/Sec7/BIG1-like_HDS"/>
</dbReference>
<dbReference type="Pfam" id="PF09324">
    <property type="entry name" value="Sec7-like_HDS"/>
    <property type="match status" value="1"/>
</dbReference>
<dbReference type="PROSITE" id="PS50190">
    <property type="entry name" value="SEC7"/>
    <property type="match status" value="1"/>
</dbReference>
<dbReference type="SUPFAM" id="SSF48371">
    <property type="entry name" value="ARM repeat"/>
    <property type="match status" value="1"/>
</dbReference>
<keyword evidence="6" id="KW-0344">Guanine-nucleotide releasing factor</keyword>
<dbReference type="InterPro" id="IPR046455">
    <property type="entry name" value="Sec7/BIG1-like_C"/>
</dbReference>
<dbReference type="FunFam" id="1.10.1000.11:FF:000005">
    <property type="entry name" value="Brefeldin A-inhibited guanine nucleotide-exchange 1"/>
    <property type="match status" value="1"/>
</dbReference>
<dbReference type="GO" id="GO:0005829">
    <property type="term" value="C:cytosol"/>
    <property type="evidence" value="ECO:0007669"/>
    <property type="project" value="UniProtKB-SubCell"/>
</dbReference>
<dbReference type="Pfam" id="PF12783">
    <property type="entry name" value="Sec7-like_HUS"/>
    <property type="match status" value="1"/>
</dbReference>
<dbReference type="Gene3D" id="1.10.220.20">
    <property type="match status" value="1"/>
</dbReference>
<proteinExistence type="predicted"/>
<dbReference type="Pfam" id="PF16213">
    <property type="entry name" value="DCB"/>
    <property type="match status" value="1"/>
</dbReference>
<evidence type="ECO:0000256" key="1">
    <source>
        <dbReference type="ARBA" id="ARBA00004287"/>
    </source>
</evidence>
<keyword evidence="12" id="KW-1185">Reference proteome</keyword>
<accession>A0ABD1XEE1</accession>
<dbReference type="InterPro" id="IPR023394">
    <property type="entry name" value="Sec7_C_sf"/>
</dbReference>
<evidence type="ECO:0000259" key="10">
    <source>
        <dbReference type="PROSITE" id="PS50190"/>
    </source>
</evidence>
<evidence type="ECO:0000256" key="4">
    <source>
        <dbReference type="ARBA" id="ARBA00022448"/>
    </source>
</evidence>
<dbReference type="Pfam" id="PF01369">
    <property type="entry name" value="Sec7"/>
    <property type="match status" value="1"/>
</dbReference>
<dbReference type="PANTHER" id="PTHR10663:SF375">
    <property type="entry name" value="LD29171P"/>
    <property type="match status" value="1"/>
</dbReference>
<keyword evidence="4" id="KW-0813">Transport</keyword>
<name>A0ABD1XEE1_9MARC</name>
<keyword evidence="5" id="KW-0963">Cytoplasm</keyword>
<protein>
    <recommendedName>
        <fullName evidence="10">SEC7 domain-containing protein</fullName>
    </recommendedName>
</protein>
<dbReference type="GO" id="GO:0005085">
    <property type="term" value="F:guanyl-nucleotide exchange factor activity"/>
    <property type="evidence" value="ECO:0007669"/>
    <property type="project" value="UniProtKB-KW"/>
</dbReference>
<evidence type="ECO:0000256" key="6">
    <source>
        <dbReference type="ARBA" id="ARBA00022658"/>
    </source>
</evidence>
<dbReference type="Pfam" id="PF20252">
    <property type="entry name" value="BIG2_C"/>
    <property type="match status" value="1"/>
</dbReference>
<evidence type="ECO:0000256" key="8">
    <source>
        <dbReference type="ARBA" id="ARBA00023136"/>
    </source>
</evidence>
<comment type="subcellular location">
    <subcellularLocation>
        <location evidence="2">Cytoplasm</location>
        <location evidence="2">Cytosol</location>
    </subcellularLocation>
    <subcellularLocation>
        <location evidence="1">Membrane</location>
        <topology evidence="1">Peripheral membrane protein</topology>
        <orientation evidence="1">Cytoplasmic side</orientation>
    </subcellularLocation>
</comment>
<feature type="domain" description="SEC7" evidence="10">
    <location>
        <begin position="630"/>
        <end position="817"/>
    </location>
</feature>
<evidence type="ECO:0000256" key="7">
    <source>
        <dbReference type="ARBA" id="ARBA00022927"/>
    </source>
</evidence>
<dbReference type="EMBL" id="JBHFFA010000025">
    <property type="protein sequence ID" value="KAL2603214.1"/>
    <property type="molecule type" value="Genomic_DNA"/>
</dbReference>
<keyword evidence="7" id="KW-0653">Protein transport</keyword>
<evidence type="ECO:0000313" key="11">
    <source>
        <dbReference type="EMBL" id="KAL2603214.1"/>
    </source>
</evidence>
<evidence type="ECO:0000256" key="3">
    <source>
        <dbReference type="ARBA" id="ARBA00011738"/>
    </source>
</evidence>
<dbReference type="CDD" id="cd00171">
    <property type="entry name" value="Sec7"/>
    <property type="match status" value="1"/>
</dbReference>
<dbReference type="GO" id="GO:0016020">
    <property type="term" value="C:membrane"/>
    <property type="evidence" value="ECO:0007669"/>
    <property type="project" value="UniProtKB-SubCell"/>
</dbReference>
<gene>
    <name evidence="11" type="ORF">R1flu_013139</name>
</gene>